<dbReference type="AlphaFoldDB" id="A0A9P4JUV1"/>
<name>A0A9P4JUV1_9PLEO</name>
<sequence length="238" mass="27263">MEKKVNQRHKNLRNYTHTRKDTFKLYRDYQGRGACKNNPVLTGRDEYGRAIYRDQFTALVMLYFHAAHILLYALRPKVEPLITNNEDPFIVTEQHCKPILDYACFLAQKKIGASYIRMAMPLFLVALHSPLKAQRDQAVWTFQAWMTGGMGGLCCLTLETIRRRRKSQAEEERSMAVDEIGMTGQYQELPVRNITLYNNAVTGQPIYPTESSAHQPDPGTSSASMVCFQYTGIPSMQE</sequence>
<keyword evidence="1" id="KW-0812">Transmembrane</keyword>
<keyword evidence="1" id="KW-0472">Membrane</keyword>
<dbReference type="EMBL" id="ML993897">
    <property type="protein sequence ID" value="KAF2203644.1"/>
    <property type="molecule type" value="Genomic_DNA"/>
</dbReference>
<evidence type="ECO:0000313" key="3">
    <source>
        <dbReference type="Proteomes" id="UP000799536"/>
    </source>
</evidence>
<protein>
    <submittedName>
        <fullName evidence="2">Uncharacterized protein</fullName>
    </submittedName>
</protein>
<comment type="caution">
    <text evidence="2">The sequence shown here is derived from an EMBL/GenBank/DDBJ whole genome shotgun (WGS) entry which is preliminary data.</text>
</comment>
<accession>A0A9P4JUV1</accession>
<dbReference type="OrthoDB" id="3525185at2759"/>
<proteinExistence type="predicted"/>
<evidence type="ECO:0000313" key="2">
    <source>
        <dbReference type="EMBL" id="KAF2203644.1"/>
    </source>
</evidence>
<evidence type="ECO:0000256" key="1">
    <source>
        <dbReference type="SAM" id="Phobius"/>
    </source>
</evidence>
<keyword evidence="1" id="KW-1133">Transmembrane helix</keyword>
<feature type="transmembrane region" description="Helical" evidence="1">
    <location>
        <begin position="138"/>
        <end position="158"/>
    </location>
</feature>
<keyword evidence="3" id="KW-1185">Reference proteome</keyword>
<reference evidence="2" key="1">
    <citation type="journal article" date="2020" name="Stud. Mycol.">
        <title>101 Dothideomycetes genomes: a test case for predicting lifestyles and emergence of pathogens.</title>
        <authorList>
            <person name="Haridas S."/>
            <person name="Albert R."/>
            <person name="Binder M."/>
            <person name="Bloem J."/>
            <person name="Labutti K."/>
            <person name="Salamov A."/>
            <person name="Andreopoulos B."/>
            <person name="Baker S."/>
            <person name="Barry K."/>
            <person name="Bills G."/>
            <person name="Bluhm B."/>
            <person name="Cannon C."/>
            <person name="Castanera R."/>
            <person name="Culley D."/>
            <person name="Daum C."/>
            <person name="Ezra D."/>
            <person name="Gonzalez J."/>
            <person name="Henrissat B."/>
            <person name="Kuo A."/>
            <person name="Liang C."/>
            <person name="Lipzen A."/>
            <person name="Lutzoni F."/>
            <person name="Magnuson J."/>
            <person name="Mondo S."/>
            <person name="Nolan M."/>
            <person name="Ohm R."/>
            <person name="Pangilinan J."/>
            <person name="Park H.-J."/>
            <person name="Ramirez L."/>
            <person name="Alfaro M."/>
            <person name="Sun H."/>
            <person name="Tritt A."/>
            <person name="Yoshinaga Y."/>
            <person name="Zwiers L.-H."/>
            <person name="Turgeon B."/>
            <person name="Goodwin S."/>
            <person name="Spatafora J."/>
            <person name="Crous P."/>
            <person name="Grigoriev I."/>
        </authorList>
    </citation>
    <scope>NUCLEOTIDE SEQUENCE</scope>
    <source>
        <strain evidence="2">ATCC 74209</strain>
    </source>
</reference>
<feature type="transmembrane region" description="Helical" evidence="1">
    <location>
        <begin position="56"/>
        <end position="74"/>
    </location>
</feature>
<dbReference type="Proteomes" id="UP000799536">
    <property type="component" value="Unassembled WGS sequence"/>
</dbReference>
<gene>
    <name evidence="2" type="ORF">GQ43DRAFT_251366</name>
</gene>
<organism evidence="2 3">
    <name type="scientific">Delitschia confertaspora ATCC 74209</name>
    <dbReference type="NCBI Taxonomy" id="1513339"/>
    <lineage>
        <taxon>Eukaryota</taxon>
        <taxon>Fungi</taxon>
        <taxon>Dikarya</taxon>
        <taxon>Ascomycota</taxon>
        <taxon>Pezizomycotina</taxon>
        <taxon>Dothideomycetes</taxon>
        <taxon>Pleosporomycetidae</taxon>
        <taxon>Pleosporales</taxon>
        <taxon>Delitschiaceae</taxon>
        <taxon>Delitschia</taxon>
    </lineage>
</organism>